<evidence type="ECO:0000313" key="20">
    <source>
        <dbReference type="Proteomes" id="UP001589773"/>
    </source>
</evidence>
<evidence type="ECO:0000259" key="18">
    <source>
        <dbReference type="Pfam" id="PF22461"/>
    </source>
</evidence>
<gene>
    <name evidence="19" type="ORF">ACFFJK_14855</name>
</gene>
<keyword evidence="7 15" id="KW-0732">Signal</keyword>
<evidence type="ECO:0000256" key="14">
    <source>
        <dbReference type="ARBA" id="ARBA00023288"/>
    </source>
</evidence>
<evidence type="ECO:0000256" key="10">
    <source>
        <dbReference type="ARBA" id="ARBA00023114"/>
    </source>
</evidence>
<keyword evidence="6" id="KW-0812">Transmembrane</keyword>
<keyword evidence="4" id="KW-1134">Transmembrane beta strand</keyword>
<dbReference type="Pfam" id="PF02563">
    <property type="entry name" value="Poly_export"/>
    <property type="match status" value="1"/>
</dbReference>
<protein>
    <submittedName>
        <fullName evidence="19">Polysaccharide biosynthesis/export family protein</fullName>
    </submittedName>
</protein>
<evidence type="ECO:0000256" key="1">
    <source>
        <dbReference type="ARBA" id="ARBA00004571"/>
    </source>
</evidence>
<evidence type="ECO:0000256" key="15">
    <source>
        <dbReference type="SAM" id="SignalP"/>
    </source>
</evidence>
<sequence>MFRHIVTCLTTLAALLSCASAIAQAPAGMTPAMLARVAAAQQAGASQPAAGAQVQPMQQMQQQGAAPAVDAPVALQAPQHYDYSANRNSDVFGASLFSGSFALGGATQFNPDYLITIGDRIQVRLWGGYTFEGTLVVDPQGNLFVPQLGPVKLAGVRNRELQGTLERAMRQVFRANVSGYASLATAQPVRIFVGGFVNRPGMYNGTSMDSLLNYLDQAGGIDTERGSFLMVQVKRGTQVRATVNLYDFLLDGTIPQIQLSDGDVIFVTPRQNTVRVGGMAANAKRFEFAGPALTIDELARLAKPAAAATHVRVVRNTGTVRNTDYYPLAEARQVSVANGDDVEFTADKKPGTITVRVEGEHAGQQEFVLPYGSRVGALLGQVRFTEMSDRASVQLFRHSVRERQRQMLQTSMRSLESAVLTARSGTNDEAALRKGEADLILQWVERARKVEPSGQVLIASASGRDELLLENGDVIRIPSRDGLVLVSGEVLFPNAVAFDGKFRVGDYIARAGGYTQNAKSSRVVIAHRDGSFEEGTESTALRAGDEILVLPKVDVKSRQIFKDMTQIIYQIAVAAGVVIGL</sequence>
<keyword evidence="5" id="KW-0762">Sugar transport</keyword>
<evidence type="ECO:0000256" key="4">
    <source>
        <dbReference type="ARBA" id="ARBA00022452"/>
    </source>
</evidence>
<feature type="chain" id="PRO_5045258145" evidence="15">
    <location>
        <begin position="24"/>
        <end position="581"/>
    </location>
</feature>
<evidence type="ECO:0000256" key="9">
    <source>
        <dbReference type="ARBA" id="ARBA00023065"/>
    </source>
</evidence>
<comment type="caution">
    <text evidence="19">The sequence shown here is derived from an EMBL/GenBank/DDBJ whole genome shotgun (WGS) entry which is preliminary data.</text>
</comment>
<reference evidence="19 20" key="1">
    <citation type="submission" date="2024-09" db="EMBL/GenBank/DDBJ databases">
        <authorList>
            <person name="Sun Q."/>
            <person name="Mori K."/>
        </authorList>
    </citation>
    <scope>NUCLEOTIDE SEQUENCE [LARGE SCALE GENOMIC DNA]</scope>
    <source>
        <strain evidence="19 20">CCM 7792</strain>
    </source>
</reference>
<evidence type="ECO:0000256" key="11">
    <source>
        <dbReference type="ARBA" id="ARBA00023136"/>
    </source>
</evidence>
<feature type="signal peptide" evidence="15">
    <location>
        <begin position="1"/>
        <end position="23"/>
    </location>
</feature>
<dbReference type="Pfam" id="PF10531">
    <property type="entry name" value="SLBB"/>
    <property type="match status" value="1"/>
</dbReference>
<organism evidence="19 20">
    <name type="scientific">Massilia consociata</name>
    <dbReference type="NCBI Taxonomy" id="760117"/>
    <lineage>
        <taxon>Bacteria</taxon>
        <taxon>Pseudomonadati</taxon>
        <taxon>Pseudomonadota</taxon>
        <taxon>Betaproteobacteria</taxon>
        <taxon>Burkholderiales</taxon>
        <taxon>Oxalobacteraceae</taxon>
        <taxon>Telluria group</taxon>
        <taxon>Massilia</taxon>
    </lineage>
</organism>
<evidence type="ECO:0000256" key="5">
    <source>
        <dbReference type="ARBA" id="ARBA00022597"/>
    </source>
</evidence>
<name>A0ABV6FI17_9BURK</name>
<keyword evidence="11" id="KW-0472">Membrane</keyword>
<dbReference type="PANTHER" id="PTHR33619">
    <property type="entry name" value="POLYSACCHARIDE EXPORT PROTEIN GFCE-RELATED"/>
    <property type="match status" value="1"/>
</dbReference>
<evidence type="ECO:0000259" key="17">
    <source>
        <dbReference type="Pfam" id="PF10531"/>
    </source>
</evidence>
<keyword evidence="3" id="KW-0813">Transport</keyword>
<dbReference type="InterPro" id="IPR054765">
    <property type="entry name" value="SLBB_dom"/>
</dbReference>
<dbReference type="EMBL" id="JBHLWP010000013">
    <property type="protein sequence ID" value="MFC0253178.1"/>
    <property type="molecule type" value="Genomic_DNA"/>
</dbReference>
<keyword evidence="10" id="KW-0626">Porin</keyword>
<feature type="domain" description="Soluble ligand binding" evidence="17">
    <location>
        <begin position="484"/>
        <end position="530"/>
    </location>
</feature>
<evidence type="ECO:0000256" key="6">
    <source>
        <dbReference type="ARBA" id="ARBA00022692"/>
    </source>
</evidence>
<keyword evidence="8" id="KW-0625">Polysaccharide transport</keyword>
<feature type="domain" description="SLBB" evidence="18">
    <location>
        <begin position="190"/>
        <end position="267"/>
    </location>
</feature>
<evidence type="ECO:0000259" key="16">
    <source>
        <dbReference type="Pfam" id="PF02563"/>
    </source>
</evidence>
<keyword evidence="20" id="KW-1185">Reference proteome</keyword>
<dbReference type="PROSITE" id="PS51257">
    <property type="entry name" value="PROKAR_LIPOPROTEIN"/>
    <property type="match status" value="1"/>
</dbReference>
<dbReference type="InterPro" id="IPR003715">
    <property type="entry name" value="Poly_export_N"/>
</dbReference>
<keyword evidence="14" id="KW-0449">Lipoprotein</keyword>
<keyword evidence="13" id="KW-0998">Cell outer membrane</keyword>
<keyword evidence="9" id="KW-0406">Ion transport</keyword>
<dbReference type="RefSeq" id="WP_379680163.1">
    <property type="nucleotide sequence ID" value="NZ_JBHLWP010000013.1"/>
</dbReference>
<dbReference type="Proteomes" id="UP001589773">
    <property type="component" value="Unassembled WGS sequence"/>
</dbReference>
<proteinExistence type="inferred from homology"/>
<evidence type="ECO:0000256" key="12">
    <source>
        <dbReference type="ARBA" id="ARBA00023139"/>
    </source>
</evidence>
<evidence type="ECO:0000256" key="13">
    <source>
        <dbReference type="ARBA" id="ARBA00023237"/>
    </source>
</evidence>
<comment type="similarity">
    <text evidence="2">Belongs to the BexD/CtrA/VexA family.</text>
</comment>
<accession>A0ABV6FI17</accession>
<evidence type="ECO:0000256" key="8">
    <source>
        <dbReference type="ARBA" id="ARBA00023047"/>
    </source>
</evidence>
<evidence type="ECO:0000313" key="19">
    <source>
        <dbReference type="EMBL" id="MFC0253178.1"/>
    </source>
</evidence>
<dbReference type="InterPro" id="IPR019554">
    <property type="entry name" value="Soluble_ligand-bd"/>
</dbReference>
<feature type="domain" description="Polysaccharide export protein N-terminal" evidence="16">
    <location>
        <begin position="110"/>
        <end position="172"/>
    </location>
</feature>
<comment type="subcellular location">
    <subcellularLocation>
        <location evidence="1">Cell outer membrane</location>
        <topology evidence="1">Multi-pass membrane protein</topology>
    </subcellularLocation>
</comment>
<keyword evidence="12" id="KW-0564">Palmitate</keyword>
<evidence type="ECO:0000256" key="3">
    <source>
        <dbReference type="ARBA" id="ARBA00022448"/>
    </source>
</evidence>
<dbReference type="Gene3D" id="3.10.560.10">
    <property type="entry name" value="Outer membrane lipoprotein wza domain like"/>
    <property type="match status" value="2"/>
</dbReference>
<dbReference type="InterPro" id="IPR049712">
    <property type="entry name" value="Poly_export"/>
</dbReference>
<evidence type="ECO:0000256" key="2">
    <source>
        <dbReference type="ARBA" id="ARBA00009450"/>
    </source>
</evidence>
<dbReference type="PANTHER" id="PTHR33619:SF3">
    <property type="entry name" value="POLYSACCHARIDE EXPORT PROTEIN GFCE-RELATED"/>
    <property type="match status" value="1"/>
</dbReference>
<dbReference type="Pfam" id="PF22461">
    <property type="entry name" value="SLBB_2"/>
    <property type="match status" value="1"/>
</dbReference>
<evidence type="ECO:0000256" key="7">
    <source>
        <dbReference type="ARBA" id="ARBA00022729"/>
    </source>
</evidence>